<dbReference type="SMART" id="SM00530">
    <property type="entry name" value="HTH_XRE"/>
    <property type="match status" value="1"/>
</dbReference>
<dbReference type="Pfam" id="PF01381">
    <property type="entry name" value="HTH_3"/>
    <property type="match status" value="1"/>
</dbReference>
<gene>
    <name evidence="2" type="ORF">CPAL_19670</name>
</gene>
<dbReference type="Gene3D" id="1.10.260.40">
    <property type="entry name" value="lambda repressor-like DNA-binding domains"/>
    <property type="match status" value="1"/>
</dbReference>
<evidence type="ECO:0000313" key="2">
    <source>
        <dbReference type="EMBL" id="PRR70877.1"/>
    </source>
</evidence>
<dbReference type="InterPro" id="IPR001387">
    <property type="entry name" value="Cro/C1-type_HTH"/>
</dbReference>
<organism evidence="2 3">
    <name type="scientific">Clostridium thermopalmarium DSM 5974</name>
    <dbReference type="NCBI Taxonomy" id="1121340"/>
    <lineage>
        <taxon>Bacteria</taxon>
        <taxon>Bacillati</taxon>
        <taxon>Bacillota</taxon>
        <taxon>Clostridia</taxon>
        <taxon>Eubacteriales</taxon>
        <taxon>Clostridiaceae</taxon>
        <taxon>Clostridium</taxon>
    </lineage>
</organism>
<evidence type="ECO:0000313" key="3">
    <source>
        <dbReference type="Proteomes" id="UP000239614"/>
    </source>
</evidence>
<dbReference type="OrthoDB" id="1913717at2"/>
<dbReference type="PROSITE" id="PS50943">
    <property type="entry name" value="HTH_CROC1"/>
    <property type="match status" value="1"/>
</dbReference>
<reference evidence="2 3" key="1">
    <citation type="submission" date="2018-03" db="EMBL/GenBank/DDBJ databases">
        <title>Genome sequence of Clostridium thermopalmarium DSM 5974.</title>
        <authorList>
            <person name="Poehlein A."/>
            <person name="Daniel R."/>
        </authorList>
    </citation>
    <scope>NUCLEOTIDE SEQUENCE [LARGE SCALE GENOMIC DNA]</scope>
    <source>
        <strain evidence="2 3">DSM 5974</strain>
    </source>
</reference>
<dbReference type="CDD" id="cd00093">
    <property type="entry name" value="HTH_XRE"/>
    <property type="match status" value="1"/>
</dbReference>
<name>A0A2T0APD6_9CLOT</name>
<proteinExistence type="predicted"/>
<dbReference type="InterPro" id="IPR010982">
    <property type="entry name" value="Lambda_DNA-bd_dom_sf"/>
</dbReference>
<dbReference type="RefSeq" id="WP_106024511.1">
    <property type="nucleotide sequence ID" value="NZ_PVXN01000053.1"/>
</dbReference>
<comment type="caution">
    <text evidence="2">The sequence shown here is derived from an EMBL/GenBank/DDBJ whole genome shotgun (WGS) entry which is preliminary data.</text>
</comment>
<accession>A0A2T0APD6</accession>
<dbReference type="AlphaFoldDB" id="A0A2T0APD6"/>
<dbReference type="EMBL" id="PVXN01000053">
    <property type="protein sequence ID" value="PRR70877.1"/>
    <property type="molecule type" value="Genomic_DNA"/>
</dbReference>
<dbReference type="SUPFAM" id="SSF47413">
    <property type="entry name" value="lambda repressor-like DNA-binding domains"/>
    <property type="match status" value="1"/>
</dbReference>
<keyword evidence="3" id="KW-1185">Reference proteome</keyword>
<feature type="domain" description="HTH cro/C1-type" evidence="1">
    <location>
        <begin position="14"/>
        <end position="68"/>
    </location>
</feature>
<dbReference type="GO" id="GO:0003677">
    <property type="term" value="F:DNA binding"/>
    <property type="evidence" value="ECO:0007669"/>
    <property type="project" value="InterPro"/>
</dbReference>
<sequence length="73" mass="8491">MNSLLDNISWNKKIQVLRTIKGWTQNEAAKQCNTTQKVYWNWESGSVYPRKNSRVAIANAFDVNEDIIFKKEG</sequence>
<evidence type="ECO:0000259" key="1">
    <source>
        <dbReference type="PROSITE" id="PS50943"/>
    </source>
</evidence>
<protein>
    <submittedName>
        <fullName evidence="2">Helix-turn-helix domain protein</fullName>
    </submittedName>
</protein>
<dbReference type="Proteomes" id="UP000239614">
    <property type="component" value="Unassembled WGS sequence"/>
</dbReference>